<reference evidence="2 3" key="1">
    <citation type="submission" date="2024-03" db="EMBL/GenBank/DDBJ databases">
        <title>Chitinophaga caseinilytica sp. nov., a casein hydrolysing bacterium isolated from forest soil.</title>
        <authorList>
            <person name="Lee D.S."/>
            <person name="Han D.M."/>
            <person name="Baek J.H."/>
            <person name="Choi D.G."/>
            <person name="Jeon J.H."/>
            <person name="Jeon C.O."/>
        </authorList>
    </citation>
    <scope>NUCLEOTIDE SEQUENCE [LARGE SCALE GENOMIC DNA]</scope>
    <source>
        <strain evidence="2 3">KACC 19118</strain>
    </source>
</reference>
<dbReference type="RefSeq" id="WP_341841668.1">
    <property type="nucleotide sequence ID" value="NZ_CP149792.1"/>
</dbReference>
<evidence type="ECO:0000256" key="1">
    <source>
        <dbReference type="SAM" id="SignalP"/>
    </source>
</evidence>
<protein>
    <recommendedName>
        <fullName evidence="4">Lipocalin-like domain-containing protein</fullName>
    </recommendedName>
</protein>
<evidence type="ECO:0000313" key="3">
    <source>
        <dbReference type="Proteomes" id="UP001449657"/>
    </source>
</evidence>
<name>A0ABZ2Z5N1_9BACT</name>
<feature type="signal peptide" evidence="1">
    <location>
        <begin position="1"/>
        <end position="17"/>
    </location>
</feature>
<keyword evidence="3" id="KW-1185">Reference proteome</keyword>
<proteinExistence type="predicted"/>
<evidence type="ECO:0000313" key="2">
    <source>
        <dbReference type="EMBL" id="WZN47003.1"/>
    </source>
</evidence>
<keyword evidence="1" id="KW-0732">Signal</keyword>
<sequence length="139" mass="15248">MKQLFLFLLMAAGMAAASCKKDKKPAPAPDYNGTPNAVSGVWSMDIYTLSSIAPFQYDYGFGTNNLYEKVTGSSTDKKTEKGSYTLTPVTGTPGAYTIHLQPVTGSAYTISVTELTETYAIFEQSQPYTKFGFRKIPRR</sequence>
<dbReference type="EMBL" id="CP150096">
    <property type="protein sequence ID" value="WZN47003.1"/>
    <property type="molecule type" value="Genomic_DNA"/>
</dbReference>
<evidence type="ECO:0008006" key="4">
    <source>
        <dbReference type="Google" id="ProtNLM"/>
    </source>
</evidence>
<gene>
    <name evidence="2" type="ORF">WJU22_02245</name>
</gene>
<organism evidence="2 3">
    <name type="scientific">Chitinophaga caseinilytica</name>
    <dbReference type="NCBI Taxonomy" id="2267521"/>
    <lineage>
        <taxon>Bacteria</taxon>
        <taxon>Pseudomonadati</taxon>
        <taxon>Bacteroidota</taxon>
        <taxon>Chitinophagia</taxon>
        <taxon>Chitinophagales</taxon>
        <taxon>Chitinophagaceae</taxon>
        <taxon>Chitinophaga</taxon>
    </lineage>
</organism>
<accession>A0ABZ2Z5N1</accession>
<feature type="chain" id="PRO_5045938829" description="Lipocalin-like domain-containing protein" evidence="1">
    <location>
        <begin position="18"/>
        <end position="139"/>
    </location>
</feature>
<dbReference type="PROSITE" id="PS51257">
    <property type="entry name" value="PROKAR_LIPOPROTEIN"/>
    <property type="match status" value="1"/>
</dbReference>
<dbReference type="Proteomes" id="UP001449657">
    <property type="component" value="Chromosome"/>
</dbReference>